<dbReference type="OrthoDB" id="7168509at2"/>
<keyword evidence="1" id="KW-0732">Signal</keyword>
<dbReference type="PANTHER" id="PTHR32060:SF30">
    <property type="entry name" value="CARBOXY-TERMINAL PROCESSING PROTEASE CTPA"/>
    <property type="match status" value="1"/>
</dbReference>
<organism evidence="3 4">
    <name type="scientific">Solitalea canadensis (strain ATCC 29591 / DSM 3403 / JCM 21819 / LMG 8368 / NBRC 15130 / NCIMB 12057 / USAM 9D)</name>
    <name type="common">Flexibacter canadensis</name>
    <dbReference type="NCBI Taxonomy" id="929556"/>
    <lineage>
        <taxon>Bacteria</taxon>
        <taxon>Pseudomonadati</taxon>
        <taxon>Bacteroidota</taxon>
        <taxon>Sphingobacteriia</taxon>
        <taxon>Sphingobacteriales</taxon>
        <taxon>Sphingobacteriaceae</taxon>
        <taxon>Solitalea</taxon>
    </lineage>
</organism>
<evidence type="ECO:0000259" key="2">
    <source>
        <dbReference type="Pfam" id="PF03572"/>
    </source>
</evidence>
<dbReference type="GO" id="GO:0008236">
    <property type="term" value="F:serine-type peptidase activity"/>
    <property type="evidence" value="ECO:0007669"/>
    <property type="project" value="InterPro"/>
</dbReference>
<dbReference type="Gene3D" id="3.90.226.10">
    <property type="entry name" value="2-enoyl-CoA Hydratase, Chain A, domain 1"/>
    <property type="match status" value="1"/>
</dbReference>
<dbReference type="InterPro" id="IPR005151">
    <property type="entry name" value="Tail-specific_protease"/>
</dbReference>
<sequence>MKIKSTASKWLLLALLSLTLPAVLTTSCKKSSNNNDDVTPQSGDVRDSVYMVAEDVYLWTDQLPTLAAFKPTSYPGPDEVIEKIKTYSPLLNGKNIDHYSFGLPKEEYENLASGNETDYGCGFKFVRSAGSDYSDDLRISYVYSNSSAGTQGVARGWRVMSINGIAANTNNVNSLNTALNTGTVSVQFKTPANDTKTLTLAAGLYTANTVVKCTTLTVGTKKVGYIMFNTFFGTAIPEINTAFADFASKNVTDVVVDLRYNGGGQVNIAEHFANLLAPASAKGKQMYTDQHNALLTSLGWNETKNYDNEARRLPLLEKVAFIGTAGTASASELLINVLKPYLGTNQALFGSTTYGKPVGFYPIPVNRNKQDEYYTLIVAVKTTNSAGNSDYYQGFTPDVPAVDDLTHDFGDPEEASLKSALAWIESGTLSASTRAIESVTRQSPMIDAANIKFDRSFKGTIFKEKTKK</sequence>
<dbReference type="GO" id="GO:0004175">
    <property type="term" value="F:endopeptidase activity"/>
    <property type="evidence" value="ECO:0007669"/>
    <property type="project" value="TreeGrafter"/>
</dbReference>
<dbReference type="AlphaFoldDB" id="H8KLS8"/>
<reference evidence="3" key="1">
    <citation type="submission" date="2012-02" db="EMBL/GenBank/DDBJ databases">
        <title>The complete genome of Solitalea canadensis DSM 3403.</title>
        <authorList>
            <consortium name="US DOE Joint Genome Institute (JGI-PGF)"/>
            <person name="Lucas S."/>
            <person name="Copeland A."/>
            <person name="Lapidus A."/>
            <person name="Glavina del Rio T."/>
            <person name="Dalin E."/>
            <person name="Tice H."/>
            <person name="Bruce D."/>
            <person name="Goodwin L."/>
            <person name="Pitluck S."/>
            <person name="Peters L."/>
            <person name="Ovchinnikova G."/>
            <person name="Lu M."/>
            <person name="Kyrpides N."/>
            <person name="Mavromatis K."/>
            <person name="Ivanova N."/>
            <person name="Brettin T."/>
            <person name="Detter J.C."/>
            <person name="Han C."/>
            <person name="Larimer F."/>
            <person name="Land M."/>
            <person name="Hauser L."/>
            <person name="Markowitz V."/>
            <person name="Cheng J.-F."/>
            <person name="Hugenholtz P."/>
            <person name="Woyke T."/>
            <person name="Wu D."/>
            <person name="Spring S."/>
            <person name="Schroeder M."/>
            <person name="Kopitz M."/>
            <person name="Brambilla E."/>
            <person name="Klenk H.-P."/>
            <person name="Eisen J.A."/>
        </authorList>
    </citation>
    <scope>NUCLEOTIDE SEQUENCE</scope>
    <source>
        <strain evidence="3">DSM 3403</strain>
    </source>
</reference>
<evidence type="ECO:0000256" key="1">
    <source>
        <dbReference type="SAM" id="SignalP"/>
    </source>
</evidence>
<keyword evidence="3" id="KW-0378">Hydrolase</keyword>
<dbReference type="Gene3D" id="2.30.42.10">
    <property type="match status" value="1"/>
</dbReference>
<feature type="domain" description="Tail specific protease" evidence="2">
    <location>
        <begin position="222"/>
        <end position="399"/>
    </location>
</feature>
<dbReference type="Proteomes" id="UP000007590">
    <property type="component" value="Chromosome"/>
</dbReference>
<protein>
    <submittedName>
        <fullName evidence="3">Periplasmic protease</fullName>
    </submittedName>
</protein>
<dbReference type="PROSITE" id="PS51257">
    <property type="entry name" value="PROKAR_LIPOPROTEIN"/>
    <property type="match status" value="1"/>
</dbReference>
<evidence type="ECO:0000313" key="3">
    <source>
        <dbReference type="EMBL" id="AFD09232.1"/>
    </source>
</evidence>
<dbReference type="EMBL" id="CP003349">
    <property type="protein sequence ID" value="AFD09232.1"/>
    <property type="molecule type" value="Genomic_DNA"/>
</dbReference>
<proteinExistence type="predicted"/>
<dbReference type="SUPFAM" id="SSF52096">
    <property type="entry name" value="ClpP/crotonase"/>
    <property type="match status" value="1"/>
</dbReference>
<dbReference type="RefSeq" id="WP_014682454.1">
    <property type="nucleotide sequence ID" value="NC_017770.1"/>
</dbReference>
<dbReference type="HOGENOM" id="CLU_031949_1_0_10"/>
<dbReference type="InterPro" id="IPR036034">
    <property type="entry name" value="PDZ_sf"/>
</dbReference>
<dbReference type="STRING" id="929556.Solca_4242"/>
<keyword evidence="3" id="KW-0645">Protease</keyword>
<keyword evidence="4" id="KW-1185">Reference proteome</keyword>
<gene>
    <name evidence="3" type="ordered locus">Solca_4242</name>
</gene>
<dbReference type="GO" id="GO:0030288">
    <property type="term" value="C:outer membrane-bounded periplasmic space"/>
    <property type="evidence" value="ECO:0007669"/>
    <property type="project" value="TreeGrafter"/>
</dbReference>
<dbReference type="PANTHER" id="PTHR32060">
    <property type="entry name" value="TAIL-SPECIFIC PROTEASE"/>
    <property type="match status" value="1"/>
</dbReference>
<name>H8KLS8_SOLCM</name>
<dbReference type="CDD" id="cd07561">
    <property type="entry name" value="Peptidase_S41_CPP_like"/>
    <property type="match status" value="1"/>
</dbReference>
<dbReference type="GO" id="GO:0007165">
    <property type="term" value="P:signal transduction"/>
    <property type="evidence" value="ECO:0007669"/>
    <property type="project" value="TreeGrafter"/>
</dbReference>
<feature type="chain" id="PRO_5003613666" evidence="1">
    <location>
        <begin position="23"/>
        <end position="468"/>
    </location>
</feature>
<dbReference type="KEGG" id="scn:Solca_4242"/>
<evidence type="ECO:0000313" key="4">
    <source>
        <dbReference type="Proteomes" id="UP000007590"/>
    </source>
</evidence>
<dbReference type="MEROPS" id="S41.012"/>
<dbReference type="Gene3D" id="3.30.750.170">
    <property type="match status" value="1"/>
</dbReference>
<dbReference type="eggNOG" id="COG0793">
    <property type="taxonomic scope" value="Bacteria"/>
</dbReference>
<accession>H8KLS8</accession>
<dbReference type="Pfam" id="PF03572">
    <property type="entry name" value="Peptidase_S41"/>
    <property type="match status" value="1"/>
</dbReference>
<dbReference type="GO" id="GO:0006508">
    <property type="term" value="P:proteolysis"/>
    <property type="evidence" value="ECO:0007669"/>
    <property type="project" value="UniProtKB-KW"/>
</dbReference>
<feature type="signal peptide" evidence="1">
    <location>
        <begin position="1"/>
        <end position="22"/>
    </location>
</feature>
<dbReference type="InterPro" id="IPR029045">
    <property type="entry name" value="ClpP/crotonase-like_dom_sf"/>
</dbReference>